<keyword evidence="3" id="KW-1185">Reference proteome</keyword>
<proteinExistence type="predicted"/>
<reference evidence="2 3" key="1">
    <citation type="journal article" date="2013" name="PLoS ONE">
        <title>Genomic and secretomic analyses reveal unique features of the lignocellulolytic enzyme system of Penicillium decumbens.</title>
        <authorList>
            <person name="Liu G."/>
            <person name="Zhang L."/>
            <person name="Wei X."/>
            <person name="Zou G."/>
            <person name="Qin Y."/>
            <person name="Ma L."/>
            <person name="Li J."/>
            <person name="Zheng H."/>
            <person name="Wang S."/>
            <person name="Wang C."/>
            <person name="Xun L."/>
            <person name="Zhao G.-P."/>
            <person name="Zhou Z."/>
            <person name="Qu Y."/>
        </authorList>
    </citation>
    <scope>NUCLEOTIDE SEQUENCE [LARGE SCALE GENOMIC DNA]</scope>
    <source>
        <strain evidence="3">114-2 / CGMCC 5302</strain>
    </source>
</reference>
<dbReference type="Proteomes" id="UP000019376">
    <property type="component" value="Unassembled WGS sequence"/>
</dbReference>
<dbReference type="AlphaFoldDB" id="S8B3N3"/>
<evidence type="ECO:0000313" key="3">
    <source>
        <dbReference type="Proteomes" id="UP000019376"/>
    </source>
</evidence>
<feature type="compositionally biased region" description="Polar residues" evidence="1">
    <location>
        <begin position="13"/>
        <end position="25"/>
    </location>
</feature>
<gene>
    <name evidence="2" type="ORF">PDE_04086</name>
</gene>
<evidence type="ECO:0000256" key="1">
    <source>
        <dbReference type="SAM" id="MobiDB-lite"/>
    </source>
</evidence>
<protein>
    <submittedName>
        <fullName evidence="2">Uncharacterized protein</fullName>
    </submittedName>
</protein>
<dbReference type="HOGENOM" id="CLU_043569_0_0_1"/>
<dbReference type="EMBL" id="KB644411">
    <property type="protein sequence ID" value="EPS29137.1"/>
    <property type="molecule type" value="Genomic_DNA"/>
</dbReference>
<accession>S8B3N3</accession>
<dbReference type="OrthoDB" id="4366145at2759"/>
<dbReference type="PhylomeDB" id="S8B3N3"/>
<evidence type="ECO:0000313" key="2">
    <source>
        <dbReference type="EMBL" id="EPS29137.1"/>
    </source>
</evidence>
<sequence>MSSYWWIQLRETSTDNQPADSPTRSPTRHYGPFQTRGAQLRQWVENPGELACPTTLSQLTLSEIQACHHIAIMPASPGNADFVNLFRHLNLPTPVSSHAESEYSSFDLNEMKVGWHGFIGPGVVYMEDIHHRAGSRYFISELSLAFYRGMSFAAANPIRHVVFVQVIHQETMATVLAVYGTLEVGTRWWRTWERGTAEFDALLGSPIGRVVGFLVLGGFQRGTRRIARIHTVSVAVGVSCHMDFEIEVIN</sequence>
<organism evidence="2 3">
    <name type="scientific">Penicillium oxalicum (strain 114-2 / CGMCC 5302)</name>
    <name type="common">Penicillium decumbens</name>
    <dbReference type="NCBI Taxonomy" id="933388"/>
    <lineage>
        <taxon>Eukaryota</taxon>
        <taxon>Fungi</taxon>
        <taxon>Dikarya</taxon>
        <taxon>Ascomycota</taxon>
        <taxon>Pezizomycotina</taxon>
        <taxon>Eurotiomycetes</taxon>
        <taxon>Eurotiomycetidae</taxon>
        <taxon>Eurotiales</taxon>
        <taxon>Aspergillaceae</taxon>
        <taxon>Penicillium</taxon>
    </lineage>
</organism>
<feature type="region of interest" description="Disordered" evidence="1">
    <location>
        <begin position="13"/>
        <end position="32"/>
    </location>
</feature>
<name>S8B3N3_PENO1</name>